<dbReference type="eggNOG" id="COG1413">
    <property type="taxonomic scope" value="Bacteria"/>
</dbReference>
<feature type="region of interest" description="Disordered" evidence="2">
    <location>
        <begin position="886"/>
        <end position="915"/>
    </location>
</feature>
<evidence type="ECO:0000313" key="4">
    <source>
        <dbReference type="Proteomes" id="UP000002186"/>
    </source>
</evidence>
<keyword evidence="1" id="KW-0175">Coiled coil</keyword>
<reference evidence="4" key="1">
    <citation type="submission" date="2009-05" db="EMBL/GenBank/DDBJ databases">
        <title>Complete sequence of chromosome of Thauera sp. MZ1T.</title>
        <authorList>
            <consortium name="US DOE Joint Genome Institute"/>
            <person name="Lucas S."/>
            <person name="Copeland A."/>
            <person name="Lapidus A."/>
            <person name="Glavina del Rio T."/>
            <person name="Dalin E."/>
            <person name="Tice H."/>
            <person name="Bruce D."/>
            <person name="Goodwin L."/>
            <person name="Pitluck S."/>
            <person name="Sims D."/>
            <person name="Brettin T."/>
            <person name="Detter J.C."/>
            <person name="Han C."/>
            <person name="Larimer F."/>
            <person name="Land M."/>
            <person name="Hauser L."/>
            <person name="Kyrpides N."/>
            <person name="Mikhailova N."/>
            <person name="Sayler G.S."/>
        </authorList>
    </citation>
    <scope>NUCLEOTIDE SEQUENCE [LARGE SCALE GENOMIC DNA]</scope>
    <source>
        <strain evidence="4">MZ1T</strain>
    </source>
</reference>
<evidence type="ECO:0000256" key="2">
    <source>
        <dbReference type="SAM" id="MobiDB-lite"/>
    </source>
</evidence>
<dbReference type="STRING" id="85643.Tmz1t_2752"/>
<dbReference type="KEGG" id="tmz:Tmz1t_2752"/>
<dbReference type="RefSeq" id="WP_012585657.1">
    <property type="nucleotide sequence ID" value="NC_011662.2"/>
</dbReference>
<feature type="region of interest" description="Disordered" evidence="2">
    <location>
        <begin position="640"/>
        <end position="663"/>
    </location>
</feature>
<proteinExistence type="predicted"/>
<organism evidence="3 4">
    <name type="scientific">Thauera aminoaromatica</name>
    <dbReference type="NCBI Taxonomy" id="164330"/>
    <lineage>
        <taxon>Bacteria</taxon>
        <taxon>Pseudomonadati</taxon>
        <taxon>Pseudomonadota</taxon>
        <taxon>Betaproteobacteria</taxon>
        <taxon>Rhodocyclales</taxon>
        <taxon>Zoogloeaceae</taxon>
        <taxon>Thauera</taxon>
    </lineage>
</organism>
<reference evidence="3 4" key="2">
    <citation type="journal article" date="2012" name="Stand. Genomic Sci.">
        <title>Complete genome sequence of Thauera aminoaromatica strain MZ1T.</title>
        <authorList>
            <person name="Jiang K."/>
            <person name="Sanseverino J."/>
            <person name="Chauhan A."/>
            <person name="Lucas S."/>
            <person name="Copeland A."/>
            <person name="Lapidus A."/>
            <person name="Del Rio T.G."/>
            <person name="Dalin E."/>
            <person name="Tice H."/>
            <person name="Bruce D."/>
            <person name="Goodwin L."/>
            <person name="Pitluck S."/>
            <person name="Sims D."/>
            <person name="Brettin T."/>
            <person name="Detter J.C."/>
            <person name="Han C."/>
            <person name="Chang Y.J."/>
            <person name="Larimer F."/>
            <person name="Land M."/>
            <person name="Hauser L."/>
            <person name="Kyrpides N.C."/>
            <person name="Mikhailova N."/>
            <person name="Moser S."/>
            <person name="Jegier P."/>
            <person name="Close D."/>
            <person name="Debruyn J.M."/>
            <person name="Wang Y."/>
            <person name="Layton A.C."/>
            <person name="Allen M.S."/>
            <person name="Sayler G.S."/>
        </authorList>
    </citation>
    <scope>NUCLEOTIDE SEQUENCE [LARGE SCALE GENOMIC DNA]</scope>
    <source>
        <strain evidence="3 4">MZ1T</strain>
    </source>
</reference>
<feature type="coiled-coil region" evidence="1">
    <location>
        <begin position="442"/>
        <end position="469"/>
    </location>
</feature>
<dbReference type="HOGENOM" id="CLU_006968_1_0_4"/>
<keyword evidence="4" id="KW-1185">Reference proteome</keyword>
<sequence length="1359" mass="144719">MSADPSRPFLLVPMNVEALAVGAASAAIDLAADFSALAEGGPCLGSLLAREPFQETPQALAPGVYLHWSLPDGLTHAPESGEGEAVGQRMPAIPNRWLVLRFGAADAACRGWVVESDTLVDVRAGRAWPRRVADASAPLGPDELLVHLGRCVPLEAWSEHHPVRQPGITALGYGDPVFAASFPHGRGVLGFHDGEVCALHEGELHYLVLGWYSAAKDEDPLAVCLHKARSARDWDAWKAFFEGCAWVYPGLDELLVKHEEGLEAEDRALQASAHARRVAQRRRGAVPRDAARWLASEYVEARRQAQARKAELDTAWHHLPGQILCHGLLAGLRWRGPAAVYGGPPRDAPFRAALGEDGAEAMAALLGAQPGVPAEHAAYFEALQHDLDPLLEHPGGAERLAHELHVRRFQPLSRASGWEIAEREPAPLRAGRPARKAIPGIVRRALAALERQQRAADAVARELDSLGQAFYLAWYQRGLASFDCDAEAVERWRAEESVLRARIALQRERLAERVDAQGMPRGRPLERVRALVECLLPGHELRRVDGVRFHRPRDPVLLLAGAAFADPGRHGTDGRHRADGRLHCRTSTRLAEGGPAAAKDEAVIGAMAGLDLQRRGIPAPAAGLLREAMRIARADGTVVPRADATDAGPSNAPPAGGSGTGAPGSADLAPAAIACTRWCGNPWLPLLLQWRVSWSELAGAGEGAEALAGWRLDARGDGFERSVDAVPGREHVFTGTSLMTPGVADALRRRLVEAGMEVAAIDVLGQNLDGLMDGLLARCARPELPPLEADGPAGPLRPAPHAAQLEAAEWLSPLRNASLLPLRAGLLRIERLRVIDAFGQFMELRPEGGGALPVLLPPRLRGPGGAALFEPRLVQAARLVVEWPASGCDEGSKPGGTAREQDDATEEPGEGEPCGWILPDRVGGTLVVLDGAGNLLGALQAMRGKADAHGVGGRARPIDGFRWVTTRGPHAATAAEAQGEAMLDPADPLAESGADPVVRAVVRELLRWQGASGARLADLLDTLQQAAGELLPDADDPAVGLLVGRPLALLRARLRLELDGAPAHDPASVQGGGHCGGVGAIEFPLRLGDFDGSAGDGLAGFFLADEPGHFHPAWGLRTGGGRPELRDRAQPVVSIERPLELILLMDPERGFTVTSAVLPRASFRPPGACERVRARSLMFFTGPVLGARDELRMPRPSDLYGQWSWNHHPRVGVREEREIIDTAASGSVAFPSGLALAEGWLRLEAVALAIDGFGVVEAATAASAGGAAQDAAEGFELPRGVPATLVWTVSGADAIELSAPDGRVLLRTAVAPLPSTWVLAHPQAGRYRLRAWRRLATSDRDSPPACRIAEVALRLRRRA</sequence>
<protein>
    <submittedName>
        <fullName evidence="3">Uncharacterized protein</fullName>
    </submittedName>
</protein>
<dbReference type="OrthoDB" id="6091628at2"/>
<evidence type="ECO:0000313" key="3">
    <source>
        <dbReference type="EMBL" id="ACR01352.1"/>
    </source>
</evidence>
<evidence type="ECO:0000256" key="1">
    <source>
        <dbReference type="SAM" id="Coils"/>
    </source>
</evidence>
<gene>
    <name evidence="3" type="ordered locus">Tmz1t_2752</name>
</gene>
<dbReference type="Proteomes" id="UP000002186">
    <property type="component" value="Chromosome"/>
</dbReference>
<name>C4KAC6_THASP</name>
<dbReference type="EMBL" id="CP001281">
    <property type="protein sequence ID" value="ACR01352.1"/>
    <property type="molecule type" value="Genomic_DNA"/>
</dbReference>
<accession>C4KAC6</accession>